<dbReference type="PANTHER" id="PTHR46558:SF11">
    <property type="entry name" value="HTH-TYPE TRANSCRIPTIONAL REGULATOR XRE"/>
    <property type="match status" value="1"/>
</dbReference>
<dbReference type="NCBIfam" id="NF041951">
    <property type="entry name" value="phage_RstR"/>
    <property type="match status" value="1"/>
</dbReference>
<sequence length="127" mass="15205">MSFNVRLKEYRKRAKLTQEEIAKKLGIKRSTYAKYETGENQPDYKMLEKLADFFEVTTDDLLGRDNKKHDKEPYNSLKEINDFVRELGIDSVGFFNIDDWKNLDKEDVEEIKKHFEWVAHKAKTRKK</sequence>
<dbReference type="EMBL" id="JBHUEO010000038">
    <property type="protein sequence ID" value="MFD1707690.1"/>
    <property type="molecule type" value="Genomic_DNA"/>
</dbReference>
<dbReference type="Pfam" id="PF01381">
    <property type="entry name" value="HTH_3"/>
    <property type="match status" value="1"/>
</dbReference>
<dbReference type="InterPro" id="IPR001387">
    <property type="entry name" value="Cro/C1-type_HTH"/>
</dbReference>
<proteinExistence type="predicted"/>
<organism evidence="3 4">
    <name type="scientific">Siminovitchia sediminis</name>
    <dbReference type="NCBI Taxonomy" id="1274353"/>
    <lineage>
        <taxon>Bacteria</taxon>
        <taxon>Bacillati</taxon>
        <taxon>Bacillota</taxon>
        <taxon>Bacilli</taxon>
        <taxon>Bacillales</taxon>
        <taxon>Bacillaceae</taxon>
        <taxon>Siminovitchia</taxon>
    </lineage>
</organism>
<evidence type="ECO:0000256" key="1">
    <source>
        <dbReference type="ARBA" id="ARBA00023125"/>
    </source>
</evidence>
<keyword evidence="1" id="KW-0238">DNA-binding</keyword>
<dbReference type="Proteomes" id="UP001597301">
    <property type="component" value="Unassembled WGS sequence"/>
</dbReference>
<dbReference type="PROSITE" id="PS50943">
    <property type="entry name" value="HTH_CROC1"/>
    <property type="match status" value="1"/>
</dbReference>
<evidence type="ECO:0000313" key="3">
    <source>
        <dbReference type="EMBL" id="MFD1707690.1"/>
    </source>
</evidence>
<feature type="domain" description="HTH cro/C1-type" evidence="2">
    <location>
        <begin position="7"/>
        <end position="61"/>
    </location>
</feature>
<name>A0ABW4KI49_9BACI</name>
<keyword evidence="4" id="KW-1185">Reference proteome</keyword>
<protein>
    <submittedName>
        <fullName evidence="3">Helix-turn-helix domain-containing protein</fullName>
    </submittedName>
</protein>
<dbReference type="RefSeq" id="WP_380774482.1">
    <property type="nucleotide sequence ID" value="NZ_JBHUEO010000038.1"/>
</dbReference>
<accession>A0ABW4KI49</accession>
<reference evidence="4" key="1">
    <citation type="journal article" date="2019" name="Int. J. Syst. Evol. Microbiol.">
        <title>The Global Catalogue of Microorganisms (GCM) 10K type strain sequencing project: providing services to taxonomists for standard genome sequencing and annotation.</title>
        <authorList>
            <consortium name="The Broad Institute Genomics Platform"/>
            <consortium name="The Broad Institute Genome Sequencing Center for Infectious Disease"/>
            <person name="Wu L."/>
            <person name="Ma J."/>
        </authorList>
    </citation>
    <scope>NUCLEOTIDE SEQUENCE [LARGE SCALE GENOMIC DNA]</scope>
    <source>
        <strain evidence="4">CGMCC 1.12295</strain>
    </source>
</reference>
<evidence type="ECO:0000313" key="4">
    <source>
        <dbReference type="Proteomes" id="UP001597301"/>
    </source>
</evidence>
<dbReference type="PANTHER" id="PTHR46558">
    <property type="entry name" value="TRACRIPTIONAL REGULATORY PROTEIN-RELATED-RELATED"/>
    <property type="match status" value="1"/>
</dbReference>
<dbReference type="CDD" id="cd00093">
    <property type="entry name" value="HTH_XRE"/>
    <property type="match status" value="1"/>
</dbReference>
<dbReference type="SMART" id="SM00530">
    <property type="entry name" value="HTH_XRE"/>
    <property type="match status" value="1"/>
</dbReference>
<comment type="caution">
    <text evidence="3">The sequence shown here is derived from an EMBL/GenBank/DDBJ whole genome shotgun (WGS) entry which is preliminary data.</text>
</comment>
<dbReference type="InterPro" id="IPR049639">
    <property type="entry name" value="RstR"/>
</dbReference>
<evidence type="ECO:0000259" key="2">
    <source>
        <dbReference type="PROSITE" id="PS50943"/>
    </source>
</evidence>
<gene>
    <name evidence="3" type="ORF">ACFSCZ_13255</name>
</gene>
<dbReference type="SUPFAM" id="SSF47413">
    <property type="entry name" value="lambda repressor-like DNA-binding domains"/>
    <property type="match status" value="1"/>
</dbReference>
<dbReference type="Gene3D" id="1.10.260.40">
    <property type="entry name" value="lambda repressor-like DNA-binding domains"/>
    <property type="match status" value="1"/>
</dbReference>
<dbReference type="InterPro" id="IPR010982">
    <property type="entry name" value="Lambda_DNA-bd_dom_sf"/>
</dbReference>